<dbReference type="PROSITE" id="PS50994">
    <property type="entry name" value="INTEGRASE"/>
    <property type="match status" value="1"/>
</dbReference>
<dbReference type="InterPro" id="IPR025948">
    <property type="entry name" value="HTH-like_dom"/>
</dbReference>
<dbReference type="InterPro" id="IPR050900">
    <property type="entry name" value="Transposase_IS3/IS150/IS904"/>
</dbReference>
<evidence type="ECO:0000313" key="3">
    <source>
        <dbReference type="EMBL" id="MUV04667.1"/>
    </source>
</evidence>
<dbReference type="OrthoDB" id="9815231at2"/>
<dbReference type="EMBL" id="WOWP01000053">
    <property type="protein sequence ID" value="MUV04667.1"/>
    <property type="molecule type" value="Genomic_DNA"/>
</dbReference>
<dbReference type="Gene3D" id="3.30.420.10">
    <property type="entry name" value="Ribonuclease H-like superfamily/Ribonuclease H"/>
    <property type="match status" value="1"/>
</dbReference>
<evidence type="ECO:0000313" key="4">
    <source>
        <dbReference type="Proteomes" id="UP000433945"/>
    </source>
</evidence>
<dbReference type="InterPro" id="IPR036397">
    <property type="entry name" value="RNaseH_sf"/>
</dbReference>
<gene>
    <name evidence="3" type="ORF">GN157_13200</name>
</gene>
<dbReference type="RefSeq" id="WP_157483986.1">
    <property type="nucleotide sequence ID" value="NZ_WOWP01000053.1"/>
</dbReference>
<dbReference type="SUPFAM" id="SSF53098">
    <property type="entry name" value="Ribonuclease H-like"/>
    <property type="match status" value="1"/>
</dbReference>
<protein>
    <submittedName>
        <fullName evidence="3">IS3 family transposase</fullName>
    </submittedName>
</protein>
<accession>A0A6N8HG00</accession>
<dbReference type="Pfam" id="PF13276">
    <property type="entry name" value="HTH_21"/>
    <property type="match status" value="1"/>
</dbReference>
<dbReference type="GO" id="GO:0003676">
    <property type="term" value="F:nucleic acid binding"/>
    <property type="evidence" value="ECO:0007669"/>
    <property type="project" value="InterPro"/>
</dbReference>
<sequence>MQKQNIKVKGKIKIQAELKQLRKELAKVKLEKAILEKCAECLQARTQVKFEFIDQHLSYFPVKDMCRVLDVSTIGYYKWRSKTLSKRDQYNLVLLEQIKKIHYRNKKRYGSPRIAKELKALGFHASEKLIRKLMKSASLESVFKRKFRITTNSSHKYPIVENKLQRSFQAHRENEVWVSDITYVWAGKRWLYFTVIIDLYDRKVVGWSLSTTLKTRYTTVEAFKKAITNRPIRENSSLIFHSDRGIQYACKEFVEELRPYKSVSRSMSRKGDCWDNAVSESFFKTIKTELVYQNSYQNKHQAEISIAYYIENFYNVKRRHSFLDNRNIFENNQLLKHT</sequence>
<evidence type="ECO:0000259" key="2">
    <source>
        <dbReference type="PROSITE" id="PS50994"/>
    </source>
</evidence>
<name>A0A6N8HG00_9FLAO</name>
<dbReference type="InterPro" id="IPR012337">
    <property type="entry name" value="RNaseH-like_sf"/>
</dbReference>
<dbReference type="PANTHER" id="PTHR46889">
    <property type="entry name" value="TRANSPOSASE INSF FOR INSERTION SEQUENCE IS3B-RELATED"/>
    <property type="match status" value="1"/>
</dbReference>
<proteinExistence type="predicted"/>
<keyword evidence="1" id="KW-0175">Coiled coil</keyword>
<comment type="caution">
    <text evidence="3">The sequence shown here is derived from an EMBL/GenBank/DDBJ whole genome shotgun (WGS) entry which is preliminary data.</text>
</comment>
<feature type="coiled-coil region" evidence="1">
    <location>
        <begin position="11"/>
        <end position="38"/>
    </location>
</feature>
<organism evidence="3 4">
    <name type="scientific">Flavobacterium rakeshii</name>
    <dbReference type="NCBI Taxonomy" id="1038845"/>
    <lineage>
        <taxon>Bacteria</taxon>
        <taxon>Pseudomonadati</taxon>
        <taxon>Bacteroidota</taxon>
        <taxon>Flavobacteriia</taxon>
        <taxon>Flavobacteriales</taxon>
        <taxon>Flavobacteriaceae</taxon>
        <taxon>Flavobacterium</taxon>
    </lineage>
</organism>
<dbReference type="AlphaFoldDB" id="A0A6N8HG00"/>
<dbReference type="NCBIfam" id="NF033516">
    <property type="entry name" value="transpos_IS3"/>
    <property type="match status" value="1"/>
</dbReference>
<dbReference type="GO" id="GO:0015074">
    <property type="term" value="P:DNA integration"/>
    <property type="evidence" value="ECO:0007669"/>
    <property type="project" value="InterPro"/>
</dbReference>
<dbReference type="InterPro" id="IPR001584">
    <property type="entry name" value="Integrase_cat-core"/>
</dbReference>
<dbReference type="Pfam" id="PF00665">
    <property type="entry name" value="rve"/>
    <property type="match status" value="1"/>
</dbReference>
<feature type="domain" description="Integrase catalytic" evidence="2">
    <location>
        <begin position="169"/>
        <end position="321"/>
    </location>
</feature>
<keyword evidence="4" id="KW-1185">Reference proteome</keyword>
<evidence type="ECO:0000256" key="1">
    <source>
        <dbReference type="SAM" id="Coils"/>
    </source>
</evidence>
<reference evidence="3 4" key="1">
    <citation type="submission" date="2019-12" db="EMBL/GenBank/DDBJ databases">
        <authorList>
            <person name="Sun J.-Q."/>
        </authorList>
    </citation>
    <scope>NUCLEOTIDE SEQUENCE [LARGE SCALE GENOMIC DNA]</scope>
    <source>
        <strain evidence="3 4">JCM 17928</strain>
    </source>
</reference>
<dbReference type="InterPro" id="IPR048020">
    <property type="entry name" value="Transpos_IS3"/>
</dbReference>
<dbReference type="PANTHER" id="PTHR46889:SF4">
    <property type="entry name" value="TRANSPOSASE INSO FOR INSERTION SEQUENCE ELEMENT IS911B-RELATED"/>
    <property type="match status" value="1"/>
</dbReference>
<dbReference type="Proteomes" id="UP000433945">
    <property type="component" value="Unassembled WGS sequence"/>
</dbReference>
<dbReference type="Pfam" id="PF13333">
    <property type="entry name" value="rve_2"/>
    <property type="match status" value="1"/>
</dbReference>